<dbReference type="InterPro" id="IPR029060">
    <property type="entry name" value="PIN-like_dom_sf"/>
</dbReference>
<protein>
    <recommendedName>
        <fullName evidence="3">PIN domain-containing protein</fullName>
    </recommendedName>
</protein>
<comment type="caution">
    <text evidence="1">The sequence shown here is derived from an EMBL/GenBank/DDBJ whole genome shotgun (WGS) entry which is preliminary data.</text>
</comment>
<reference evidence="2" key="1">
    <citation type="submission" date="2017-09" db="EMBL/GenBank/DDBJ databases">
        <title>Metaegenomics of thermophilic ammonia-oxidizing enrichment culture.</title>
        <authorList>
            <person name="Kato S."/>
            <person name="Suzuki K."/>
        </authorList>
    </citation>
    <scope>NUCLEOTIDE SEQUENCE [LARGE SCALE GENOMIC DNA]</scope>
</reference>
<accession>A0A2H5Y705</accession>
<gene>
    <name evidence="1" type="ORF">HRbin22_01473</name>
</gene>
<dbReference type="EMBL" id="BEHY01000031">
    <property type="protein sequence ID" value="GBD09224.1"/>
    <property type="molecule type" value="Genomic_DNA"/>
</dbReference>
<dbReference type="SUPFAM" id="SSF88723">
    <property type="entry name" value="PIN domain-like"/>
    <property type="match status" value="1"/>
</dbReference>
<sequence>MREVLWWAERKGGARRQVIETFLVDVDFEMAPDVTREDIEAHRDTIRDETDTPILLAAIRAGVDYPVTNDKDFHAK</sequence>
<organism evidence="1 2">
    <name type="scientific">Candidatus Thermoflexus japonica</name>
    <dbReference type="NCBI Taxonomy" id="2035417"/>
    <lineage>
        <taxon>Bacteria</taxon>
        <taxon>Bacillati</taxon>
        <taxon>Chloroflexota</taxon>
        <taxon>Thermoflexia</taxon>
        <taxon>Thermoflexales</taxon>
        <taxon>Thermoflexaceae</taxon>
        <taxon>Thermoflexus</taxon>
    </lineage>
</organism>
<dbReference type="Proteomes" id="UP000236642">
    <property type="component" value="Unassembled WGS sequence"/>
</dbReference>
<evidence type="ECO:0000313" key="2">
    <source>
        <dbReference type="Proteomes" id="UP000236642"/>
    </source>
</evidence>
<evidence type="ECO:0008006" key="3">
    <source>
        <dbReference type="Google" id="ProtNLM"/>
    </source>
</evidence>
<proteinExistence type="predicted"/>
<name>A0A2H5Y705_9CHLR</name>
<evidence type="ECO:0000313" key="1">
    <source>
        <dbReference type="EMBL" id="GBD09224.1"/>
    </source>
</evidence>
<dbReference type="AlphaFoldDB" id="A0A2H5Y705"/>